<dbReference type="Pfam" id="PF00132">
    <property type="entry name" value="Hexapep"/>
    <property type="match status" value="1"/>
</dbReference>
<dbReference type="RefSeq" id="WP_015530743.1">
    <property type="nucleotide sequence ID" value="NC_021016.1"/>
</dbReference>
<reference evidence="1 2" key="2">
    <citation type="submission" date="2010-03" db="EMBL/GenBank/DDBJ databases">
        <authorList>
            <person name="Pajon A."/>
        </authorList>
    </citation>
    <scope>NUCLEOTIDE SEQUENCE [LARGE SCALE GENOMIC DNA]</scope>
    <source>
        <strain evidence="1 2">SSC/2</strain>
    </source>
</reference>
<name>D4MVH2_ANAHA</name>
<organism evidence="1 2">
    <name type="scientific">Anaerostipes hadrus</name>
    <dbReference type="NCBI Taxonomy" id="649756"/>
    <lineage>
        <taxon>Bacteria</taxon>
        <taxon>Bacillati</taxon>
        <taxon>Bacillota</taxon>
        <taxon>Clostridia</taxon>
        <taxon>Lachnospirales</taxon>
        <taxon>Lachnospiraceae</taxon>
        <taxon>Anaerostipes</taxon>
    </lineage>
</organism>
<dbReference type="Gene3D" id="2.160.10.10">
    <property type="entry name" value="Hexapeptide repeat proteins"/>
    <property type="match status" value="1"/>
</dbReference>
<dbReference type="SUPFAM" id="SSF51161">
    <property type="entry name" value="Trimeric LpxA-like enzymes"/>
    <property type="match status" value="1"/>
</dbReference>
<dbReference type="AlphaFoldDB" id="D4MVH2"/>
<dbReference type="EMBL" id="FP929061">
    <property type="protein sequence ID" value="CBL39388.1"/>
    <property type="molecule type" value="Genomic_DNA"/>
</dbReference>
<dbReference type="InterPro" id="IPR050179">
    <property type="entry name" value="Trans_hexapeptide_repeat"/>
</dbReference>
<dbReference type="KEGG" id="bprl:CL2_25540"/>
<dbReference type="CDD" id="cd04647">
    <property type="entry name" value="LbH_MAT_like"/>
    <property type="match status" value="1"/>
</dbReference>
<dbReference type="PANTHER" id="PTHR43300">
    <property type="entry name" value="ACETYLTRANSFERASE"/>
    <property type="match status" value="1"/>
</dbReference>
<reference evidence="1 2" key="1">
    <citation type="submission" date="2010-03" db="EMBL/GenBank/DDBJ databases">
        <title>The genome sequence of Clostridiales sp. SSC/2.</title>
        <authorList>
            <consortium name="metaHIT consortium -- http://www.metahit.eu/"/>
            <person name="Pajon A."/>
            <person name="Turner K."/>
            <person name="Parkhill J."/>
            <person name="Duncan S."/>
            <person name="Flint H."/>
        </authorList>
    </citation>
    <scope>NUCLEOTIDE SEQUENCE [LARGE SCALE GENOMIC DNA]</scope>
    <source>
        <strain evidence="1 2">SSC/2</strain>
    </source>
</reference>
<dbReference type="Proteomes" id="UP000008960">
    <property type="component" value="Chromosome"/>
</dbReference>
<evidence type="ECO:0000313" key="2">
    <source>
        <dbReference type="Proteomes" id="UP000008960"/>
    </source>
</evidence>
<keyword evidence="1" id="KW-0808">Transferase</keyword>
<dbReference type="InterPro" id="IPR011004">
    <property type="entry name" value="Trimer_LpxA-like_sf"/>
</dbReference>
<evidence type="ECO:0000313" key="1">
    <source>
        <dbReference type="EMBL" id="CBL39388.1"/>
    </source>
</evidence>
<sequence>MIMIRNIVNKVFRKVFRGGYYDGNEYINYLRKCGVKVGENCTFYDCNNVSIDTQNPHMIEIGDFVRITSGVQILTHDYSFSVLCSVEGGIVGSVEKTVIGNNVFIGRNAIILKGVYVGNNVIIGAGSIVSKNCEDNSVYAGNPAKRICSIDEMYKKRKSKMLDNAKNVVISYYKRYGTIPDKSILREYQMIFDDRSSIPQSLDDLMRDSGCYEKCIAYYKNSDPMFRNYDDFLNWCNLSQIKE</sequence>
<dbReference type="GO" id="GO:0016740">
    <property type="term" value="F:transferase activity"/>
    <property type="evidence" value="ECO:0007669"/>
    <property type="project" value="UniProtKB-KW"/>
</dbReference>
<protein>
    <submittedName>
        <fullName evidence="1">Acetyltransferase (Isoleucine patch superfamily)</fullName>
    </submittedName>
</protein>
<dbReference type="PANTHER" id="PTHR43300:SF11">
    <property type="entry name" value="ACETYLTRANSFERASE RV3034C-RELATED"/>
    <property type="match status" value="1"/>
</dbReference>
<gene>
    <name evidence="1" type="ORF">CL2_25540</name>
</gene>
<dbReference type="InterPro" id="IPR001451">
    <property type="entry name" value="Hexapep"/>
</dbReference>
<accession>D4MVH2</accession>
<dbReference type="PATRIC" id="fig|245018.3.peg.2844"/>
<proteinExistence type="predicted"/>